<accession>A0A2K0TYQ4</accession>
<comment type="caution">
    <text evidence="1">The sequence shown here is derived from an EMBL/GenBank/DDBJ whole genome shotgun (WGS) entry which is preliminary data.</text>
</comment>
<evidence type="ECO:0000313" key="2">
    <source>
        <dbReference type="Proteomes" id="UP000236290"/>
    </source>
</evidence>
<proteinExistence type="predicted"/>
<dbReference type="AlphaFoldDB" id="A0A2K0TYQ4"/>
<evidence type="ECO:0000313" key="1">
    <source>
        <dbReference type="EMBL" id="PNP50658.1"/>
    </source>
</evidence>
<name>A0A2K0TYQ4_TRIHA</name>
<dbReference type="Proteomes" id="UP000236290">
    <property type="component" value="Unassembled WGS sequence"/>
</dbReference>
<dbReference type="EMBL" id="MTYI01000149">
    <property type="protein sequence ID" value="PNP50658.1"/>
    <property type="molecule type" value="Genomic_DNA"/>
</dbReference>
<reference evidence="1 2" key="1">
    <citation type="submission" date="2017-02" db="EMBL/GenBank/DDBJ databases">
        <title>Genomes of Trichoderma spp. with biocontrol activity.</title>
        <authorList>
            <person name="Gardiner D."/>
            <person name="Kazan K."/>
            <person name="Vos C."/>
            <person name="Harvey P."/>
        </authorList>
    </citation>
    <scope>NUCLEOTIDE SEQUENCE [LARGE SCALE GENOMIC DNA]</scope>
    <source>
        <strain evidence="1 2">Tr1</strain>
    </source>
</reference>
<protein>
    <submittedName>
        <fullName evidence="1">Uncharacterized protein</fullName>
    </submittedName>
</protein>
<sequence>MIGIVLRFLAGNIPISGKENRLGLVIDWVAEEVDLADNDNSNISTPRHGDRRGGKEKVNHEIYIVHSTFGRAVGARDWLIGLMTLGPDVKTFRHNHHPDDCVDATPSRYECRRAECERPRSRNHVNVVC</sequence>
<organism evidence="1 2">
    <name type="scientific">Trichoderma harzianum</name>
    <name type="common">Hypocrea lixii</name>
    <dbReference type="NCBI Taxonomy" id="5544"/>
    <lineage>
        <taxon>Eukaryota</taxon>
        <taxon>Fungi</taxon>
        <taxon>Dikarya</taxon>
        <taxon>Ascomycota</taxon>
        <taxon>Pezizomycotina</taxon>
        <taxon>Sordariomycetes</taxon>
        <taxon>Hypocreomycetidae</taxon>
        <taxon>Hypocreales</taxon>
        <taxon>Hypocreaceae</taxon>
        <taxon>Trichoderma</taxon>
    </lineage>
</organism>
<gene>
    <name evidence="1" type="ORF">THARTR1_08676</name>
</gene>